<protein>
    <recommendedName>
        <fullName evidence="5">Lipoprotein SmpA/OmlA domain-containing protein</fullName>
    </recommendedName>
</protein>
<sequence>MRLSGQDMEAKLRATNYTDSQLMKLNYDHSKHLVTMNYMGQSDTDREERKYTVFFKSGFLAKFDVW</sequence>
<name>A0A1C7DHU0_9BACL</name>
<reference evidence="1" key="3">
    <citation type="submission" date="2016-10" db="EMBL/GenBank/DDBJ databases">
        <authorList>
            <person name="See-Too W.S."/>
        </authorList>
    </citation>
    <scope>NUCLEOTIDE SEQUENCE</scope>
    <source>
        <strain evidence="1">DSM 14505</strain>
    </source>
</reference>
<organism evidence="2 3">
    <name type="scientific">Planococcus antarcticus DSM 14505</name>
    <dbReference type="NCBI Taxonomy" id="1185653"/>
    <lineage>
        <taxon>Bacteria</taxon>
        <taxon>Bacillati</taxon>
        <taxon>Bacillota</taxon>
        <taxon>Bacilli</taxon>
        <taxon>Bacillales</taxon>
        <taxon>Caryophanaceae</taxon>
        <taxon>Planococcus</taxon>
    </lineage>
</organism>
<evidence type="ECO:0000313" key="1">
    <source>
        <dbReference type="EMBL" id="ANU11035.1"/>
    </source>
</evidence>
<dbReference type="AlphaFoldDB" id="A0A1C7DHU0"/>
<dbReference type="EMBL" id="AJYB01000023">
    <property type="protein sequence ID" value="EIM07032.1"/>
    <property type="molecule type" value="Genomic_DNA"/>
</dbReference>
<evidence type="ECO:0000313" key="2">
    <source>
        <dbReference type="EMBL" id="EIM07032.1"/>
    </source>
</evidence>
<dbReference type="EMBL" id="CP016534">
    <property type="protein sequence ID" value="ANU11035.1"/>
    <property type="molecule type" value="Genomic_DNA"/>
</dbReference>
<evidence type="ECO:0000313" key="4">
    <source>
        <dbReference type="Proteomes" id="UP000092661"/>
    </source>
</evidence>
<evidence type="ECO:0008006" key="5">
    <source>
        <dbReference type="Google" id="ProtNLM"/>
    </source>
</evidence>
<dbReference type="Proteomes" id="UP000004725">
    <property type="component" value="Unassembled WGS sequence"/>
</dbReference>
<dbReference type="RefSeq" id="WP_006829527.1">
    <property type="nucleotide sequence ID" value="NZ_AJYB01000023.1"/>
</dbReference>
<keyword evidence="4" id="KW-1185">Reference proteome</keyword>
<proteinExistence type="predicted"/>
<gene>
    <name evidence="2" type="ORF">A1A1_07639</name>
    <name evidence="1" type="ORF">BBH88_12345</name>
</gene>
<dbReference type="KEGG" id="pana:BBH88_12345"/>
<dbReference type="OrthoDB" id="2427411at2"/>
<dbReference type="Proteomes" id="UP000092661">
    <property type="component" value="Chromosome"/>
</dbReference>
<reference evidence="2 3" key="1">
    <citation type="journal article" date="2012" name="J. Bacteriol.">
        <title>Genome Sequence of the Antarctic Psychrophile Bacterium Planococcus antarcticus DSM 14505.</title>
        <authorList>
            <person name="Margolles A."/>
            <person name="Gueimonde M."/>
            <person name="Sanchez B."/>
        </authorList>
    </citation>
    <scope>NUCLEOTIDE SEQUENCE [LARGE SCALE GENOMIC DNA]</scope>
    <source>
        <strain evidence="2 3">DSM 14505</strain>
    </source>
</reference>
<evidence type="ECO:0000313" key="3">
    <source>
        <dbReference type="Proteomes" id="UP000004725"/>
    </source>
</evidence>
<accession>A0A1C7DHU0</accession>
<reference evidence="4" key="2">
    <citation type="submission" date="2016-07" db="EMBL/GenBank/DDBJ databases">
        <authorList>
            <person name="See-Too W.S."/>
        </authorList>
    </citation>
    <scope>NUCLEOTIDE SEQUENCE [LARGE SCALE GENOMIC DNA]</scope>
    <source>
        <strain evidence="4">DSM 14505</strain>
    </source>
</reference>